<dbReference type="Proteomes" id="UP001341840">
    <property type="component" value="Unassembled WGS sequence"/>
</dbReference>
<dbReference type="EMBL" id="JASCZI010060502">
    <property type="protein sequence ID" value="MED6133015.1"/>
    <property type="molecule type" value="Genomic_DNA"/>
</dbReference>
<keyword evidence="4" id="KW-1185">Reference proteome</keyword>
<feature type="region of interest" description="Disordered" evidence="1">
    <location>
        <begin position="111"/>
        <end position="158"/>
    </location>
</feature>
<proteinExistence type="predicted"/>
<accession>A0ABU6S995</accession>
<comment type="caution">
    <text evidence="3">The sequence shown here is derived from an EMBL/GenBank/DDBJ whole genome shotgun (WGS) entry which is preliminary data.</text>
</comment>
<gene>
    <name evidence="3" type="ORF">PIB30_024389</name>
</gene>
<keyword evidence="2" id="KW-0732">Signal</keyword>
<name>A0ABU6S995_9FABA</name>
<protein>
    <recommendedName>
        <fullName evidence="5">Glycine-rich protein</fullName>
    </recommendedName>
</protein>
<feature type="signal peptide" evidence="2">
    <location>
        <begin position="1"/>
        <end position="22"/>
    </location>
</feature>
<evidence type="ECO:0000256" key="1">
    <source>
        <dbReference type="SAM" id="MobiDB-lite"/>
    </source>
</evidence>
<reference evidence="3 4" key="1">
    <citation type="journal article" date="2023" name="Plants (Basel)">
        <title>Bridging the Gap: Combining Genomics and Transcriptomics Approaches to Understand Stylosanthes scabra, an Orphan Legume from the Brazilian Caatinga.</title>
        <authorList>
            <person name="Ferreira-Neto J.R.C."/>
            <person name="da Silva M.D."/>
            <person name="Binneck E."/>
            <person name="de Melo N.F."/>
            <person name="da Silva R.H."/>
            <person name="de Melo A.L.T.M."/>
            <person name="Pandolfi V."/>
            <person name="Bustamante F.O."/>
            <person name="Brasileiro-Vidal A.C."/>
            <person name="Benko-Iseppon A.M."/>
        </authorList>
    </citation>
    <scope>NUCLEOTIDE SEQUENCE [LARGE SCALE GENOMIC DNA]</scope>
    <source>
        <tissue evidence="3">Leaves</tissue>
    </source>
</reference>
<evidence type="ECO:0000313" key="4">
    <source>
        <dbReference type="Proteomes" id="UP001341840"/>
    </source>
</evidence>
<feature type="chain" id="PRO_5046433978" description="Glycine-rich protein" evidence="2">
    <location>
        <begin position="23"/>
        <end position="158"/>
    </location>
</feature>
<feature type="compositionally biased region" description="Gly residues" evidence="1">
    <location>
        <begin position="142"/>
        <end position="158"/>
    </location>
</feature>
<organism evidence="3 4">
    <name type="scientific">Stylosanthes scabra</name>
    <dbReference type="NCBI Taxonomy" id="79078"/>
    <lineage>
        <taxon>Eukaryota</taxon>
        <taxon>Viridiplantae</taxon>
        <taxon>Streptophyta</taxon>
        <taxon>Embryophyta</taxon>
        <taxon>Tracheophyta</taxon>
        <taxon>Spermatophyta</taxon>
        <taxon>Magnoliopsida</taxon>
        <taxon>eudicotyledons</taxon>
        <taxon>Gunneridae</taxon>
        <taxon>Pentapetalae</taxon>
        <taxon>rosids</taxon>
        <taxon>fabids</taxon>
        <taxon>Fabales</taxon>
        <taxon>Fabaceae</taxon>
        <taxon>Papilionoideae</taxon>
        <taxon>50 kb inversion clade</taxon>
        <taxon>dalbergioids sensu lato</taxon>
        <taxon>Dalbergieae</taxon>
        <taxon>Pterocarpus clade</taxon>
        <taxon>Stylosanthes</taxon>
    </lineage>
</organism>
<sequence>MGISKILSIVLFAILGLGICYSARTVLNFDVEDQQLNDHHGIINGDDIRPPYYACSNLGLIGGVVKTTAVVVQVGMVKMVGDGGNDGDGGGYGYDGANIRYGDRKSPTFVGERGDGGHGRIKIQGDGGGNGGERGEIDSLNGGTGRGNGGSGGNHHHP</sequence>
<evidence type="ECO:0008006" key="5">
    <source>
        <dbReference type="Google" id="ProtNLM"/>
    </source>
</evidence>
<evidence type="ECO:0000313" key="3">
    <source>
        <dbReference type="EMBL" id="MED6133015.1"/>
    </source>
</evidence>
<evidence type="ECO:0000256" key="2">
    <source>
        <dbReference type="SAM" id="SignalP"/>
    </source>
</evidence>